<sequence length="52" mass="5718">MKPVRIHSWNVSPDEASVIQINLRNKVKITALQDAVHLVAGTAVAFDPSYDT</sequence>
<proteinExistence type="predicted"/>
<protein>
    <submittedName>
        <fullName evidence="1">Uncharacterized protein</fullName>
    </submittedName>
</protein>
<reference evidence="1" key="1">
    <citation type="submission" date="2018-05" db="EMBL/GenBank/DDBJ databases">
        <authorList>
            <person name="Lanie J.A."/>
            <person name="Ng W.-L."/>
            <person name="Kazmierczak K.M."/>
            <person name="Andrzejewski T.M."/>
            <person name="Davidsen T.M."/>
            <person name="Wayne K.J."/>
            <person name="Tettelin H."/>
            <person name="Glass J.I."/>
            <person name="Rusch D."/>
            <person name="Podicherti R."/>
            <person name="Tsui H.-C.T."/>
            <person name="Winkler M.E."/>
        </authorList>
    </citation>
    <scope>NUCLEOTIDE SEQUENCE</scope>
</reference>
<gene>
    <name evidence="1" type="ORF">METZ01_LOCUS249251</name>
</gene>
<feature type="non-terminal residue" evidence="1">
    <location>
        <position position="52"/>
    </location>
</feature>
<dbReference type="EMBL" id="UINC01066073">
    <property type="protein sequence ID" value="SVB96397.1"/>
    <property type="molecule type" value="Genomic_DNA"/>
</dbReference>
<organism evidence="1">
    <name type="scientific">marine metagenome</name>
    <dbReference type="NCBI Taxonomy" id="408172"/>
    <lineage>
        <taxon>unclassified sequences</taxon>
        <taxon>metagenomes</taxon>
        <taxon>ecological metagenomes</taxon>
    </lineage>
</organism>
<accession>A0A382IAY1</accession>
<evidence type="ECO:0000313" key="1">
    <source>
        <dbReference type="EMBL" id="SVB96397.1"/>
    </source>
</evidence>
<dbReference type="AlphaFoldDB" id="A0A382IAY1"/>
<name>A0A382IAY1_9ZZZZ</name>